<dbReference type="EMBL" id="JBBWWR010000018">
    <property type="protein sequence ID" value="KAK8943440.1"/>
    <property type="molecule type" value="Genomic_DNA"/>
</dbReference>
<proteinExistence type="predicted"/>
<sequence>MARLIRRNEISSNGSLRPAARRGGVGLSMGTKSGLPLFKMRERKNKCFFRPGSFLRFCLTGISFGPKLKTGTGP</sequence>
<comment type="caution">
    <text evidence="2">The sequence shown here is derived from an EMBL/GenBank/DDBJ whole genome shotgun (WGS) entry which is preliminary data.</text>
</comment>
<protein>
    <submittedName>
        <fullName evidence="2">Uncharacterized protein</fullName>
    </submittedName>
</protein>
<evidence type="ECO:0000313" key="2">
    <source>
        <dbReference type="EMBL" id="KAK8943440.1"/>
    </source>
</evidence>
<feature type="region of interest" description="Disordered" evidence="1">
    <location>
        <begin position="1"/>
        <end position="27"/>
    </location>
</feature>
<name>A0ABR2LKQ3_9ASPA</name>
<evidence type="ECO:0000256" key="1">
    <source>
        <dbReference type="SAM" id="MobiDB-lite"/>
    </source>
</evidence>
<gene>
    <name evidence="2" type="ORF">KSP40_PGU011369</name>
</gene>
<organism evidence="2 3">
    <name type="scientific">Platanthera guangdongensis</name>
    <dbReference type="NCBI Taxonomy" id="2320717"/>
    <lineage>
        <taxon>Eukaryota</taxon>
        <taxon>Viridiplantae</taxon>
        <taxon>Streptophyta</taxon>
        <taxon>Embryophyta</taxon>
        <taxon>Tracheophyta</taxon>
        <taxon>Spermatophyta</taxon>
        <taxon>Magnoliopsida</taxon>
        <taxon>Liliopsida</taxon>
        <taxon>Asparagales</taxon>
        <taxon>Orchidaceae</taxon>
        <taxon>Orchidoideae</taxon>
        <taxon>Orchideae</taxon>
        <taxon>Orchidinae</taxon>
        <taxon>Platanthera</taxon>
    </lineage>
</organism>
<keyword evidence="3" id="KW-1185">Reference proteome</keyword>
<accession>A0ABR2LKQ3</accession>
<reference evidence="2 3" key="1">
    <citation type="journal article" date="2022" name="Nat. Plants">
        <title>Genomes of leafy and leafless Platanthera orchids illuminate the evolution of mycoheterotrophy.</title>
        <authorList>
            <person name="Li M.H."/>
            <person name="Liu K.W."/>
            <person name="Li Z."/>
            <person name="Lu H.C."/>
            <person name="Ye Q.L."/>
            <person name="Zhang D."/>
            <person name="Wang J.Y."/>
            <person name="Li Y.F."/>
            <person name="Zhong Z.M."/>
            <person name="Liu X."/>
            <person name="Yu X."/>
            <person name="Liu D.K."/>
            <person name="Tu X.D."/>
            <person name="Liu B."/>
            <person name="Hao Y."/>
            <person name="Liao X.Y."/>
            <person name="Jiang Y.T."/>
            <person name="Sun W.H."/>
            <person name="Chen J."/>
            <person name="Chen Y.Q."/>
            <person name="Ai Y."/>
            <person name="Zhai J.W."/>
            <person name="Wu S.S."/>
            <person name="Zhou Z."/>
            <person name="Hsiao Y.Y."/>
            <person name="Wu W.L."/>
            <person name="Chen Y.Y."/>
            <person name="Lin Y.F."/>
            <person name="Hsu J.L."/>
            <person name="Li C.Y."/>
            <person name="Wang Z.W."/>
            <person name="Zhao X."/>
            <person name="Zhong W.Y."/>
            <person name="Ma X.K."/>
            <person name="Ma L."/>
            <person name="Huang J."/>
            <person name="Chen G.Z."/>
            <person name="Huang M.Z."/>
            <person name="Huang L."/>
            <person name="Peng D.H."/>
            <person name="Luo Y.B."/>
            <person name="Zou S.Q."/>
            <person name="Chen S.P."/>
            <person name="Lan S."/>
            <person name="Tsai W.C."/>
            <person name="Van de Peer Y."/>
            <person name="Liu Z.J."/>
        </authorList>
    </citation>
    <scope>NUCLEOTIDE SEQUENCE [LARGE SCALE GENOMIC DNA]</scope>
    <source>
        <strain evidence="2">Lor288</strain>
    </source>
</reference>
<evidence type="ECO:0000313" key="3">
    <source>
        <dbReference type="Proteomes" id="UP001412067"/>
    </source>
</evidence>
<dbReference type="Proteomes" id="UP001412067">
    <property type="component" value="Unassembled WGS sequence"/>
</dbReference>